<organism evidence="3">
    <name type="scientific">Tanacetum cinerariifolium</name>
    <name type="common">Dalmatian daisy</name>
    <name type="synonym">Chrysanthemum cinerariifolium</name>
    <dbReference type="NCBI Taxonomy" id="118510"/>
    <lineage>
        <taxon>Eukaryota</taxon>
        <taxon>Viridiplantae</taxon>
        <taxon>Streptophyta</taxon>
        <taxon>Embryophyta</taxon>
        <taxon>Tracheophyta</taxon>
        <taxon>Spermatophyta</taxon>
        <taxon>Magnoliopsida</taxon>
        <taxon>eudicotyledons</taxon>
        <taxon>Gunneridae</taxon>
        <taxon>Pentapetalae</taxon>
        <taxon>asterids</taxon>
        <taxon>campanulids</taxon>
        <taxon>Asterales</taxon>
        <taxon>Asteraceae</taxon>
        <taxon>Asteroideae</taxon>
        <taxon>Anthemideae</taxon>
        <taxon>Anthemidinae</taxon>
        <taxon>Tanacetum</taxon>
    </lineage>
</organism>
<dbReference type="AlphaFoldDB" id="A0A699KC21"/>
<feature type="non-terminal residue" evidence="3">
    <location>
        <position position="284"/>
    </location>
</feature>
<keyword evidence="1" id="KW-0175">Coiled coil</keyword>
<comment type="caution">
    <text evidence="3">The sequence shown here is derived from an EMBL/GenBank/DDBJ whole genome shotgun (WGS) entry which is preliminary data.</text>
</comment>
<proteinExistence type="predicted"/>
<feature type="non-terminal residue" evidence="3">
    <location>
        <position position="1"/>
    </location>
</feature>
<dbReference type="Pfam" id="PF14223">
    <property type="entry name" value="Retrotran_gag_2"/>
    <property type="match status" value="1"/>
</dbReference>
<dbReference type="EMBL" id="BKCJ010490707">
    <property type="protein sequence ID" value="GFA80194.1"/>
    <property type="molecule type" value="Genomic_DNA"/>
</dbReference>
<evidence type="ECO:0000256" key="2">
    <source>
        <dbReference type="SAM" id="MobiDB-lite"/>
    </source>
</evidence>
<feature type="coiled-coil region" evidence="1">
    <location>
        <begin position="255"/>
        <end position="282"/>
    </location>
</feature>
<protein>
    <submittedName>
        <fullName evidence="3">Uncharacterized protein</fullName>
    </submittedName>
</protein>
<name>A0A699KC21_TANCI</name>
<evidence type="ECO:0000313" key="3">
    <source>
        <dbReference type="EMBL" id="GFA80194.1"/>
    </source>
</evidence>
<gene>
    <name evidence="3" type="ORF">Tci_652166</name>
</gene>
<accession>A0A699KC21</accession>
<reference evidence="3" key="1">
    <citation type="journal article" date="2019" name="Sci. Rep.">
        <title>Draft genome of Tanacetum cinerariifolium, the natural source of mosquito coil.</title>
        <authorList>
            <person name="Yamashiro T."/>
            <person name="Shiraishi A."/>
            <person name="Satake H."/>
            <person name="Nakayama K."/>
        </authorList>
    </citation>
    <scope>NUCLEOTIDE SEQUENCE</scope>
</reference>
<evidence type="ECO:0000256" key="1">
    <source>
        <dbReference type="SAM" id="Coils"/>
    </source>
</evidence>
<feature type="region of interest" description="Disordered" evidence="2">
    <location>
        <begin position="1"/>
        <end position="31"/>
    </location>
</feature>
<sequence length="284" mass="32293">EVIEFGDSYEAPKDVVDTGSTSEGSAKKKGRTVAVTTEDMQKRRNDVKARTTLLLALPDEHQLRFNKYKTAQELWAAIMKTFGGNEATRKTKKNMLKQQYGNFKAEGKETLEQTFNRLQAIVSHLEFIDVEIEEDDLNQTLLTSLAPEWLMHTIVWRNRSDLDTMSLDDLYNNLKVTQVSPASANVAAASISLDTEKNTDSLNTKITDLSEKLSKSKTMLYHYKLGLSQVKARLVEFKNQEIKFCENIRGLEFKVESKTNIIKSLTNELEMLKKEKEGLDSKLS</sequence>